<feature type="compositionally biased region" description="Polar residues" evidence="1">
    <location>
        <begin position="54"/>
        <end position="69"/>
    </location>
</feature>
<feature type="region of interest" description="Disordered" evidence="1">
    <location>
        <begin position="1"/>
        <end position="74"/>
    </location>
</feature>
<proteinExistence type="predicted"/>
<comment type="caution">
    <text evidence="2">The sequence shown here is derived from an EMBL/GenBank/DDBJ whole genome shotgun (WGS) entry which is preliminary data.</text>
</comment>
<sequence>MRKETACGYQPPPRRSTQTLHPDAPHRRSTQTLHPAATQTLHTDAPPRPPPRRSTQTLHPDATTQTSARQHIDYTSVVQKDEEYQTEEAVFNGP</sequence>
<dbReference type="EMBL" id="JANIIK010000114">
    <property type="protein sequence ID" value="KAJ3590831.1"/>
    <property type="molecule type" value="Genomic_DNA"/>
</dbReference>
<evidence type="ECO:0000313" key="3">
    <source>
        <dbReference type="Proteomes" id="UP001148018"/>
    </source>
</evidence>
<keyword evidence="3" id="KW-1185">Reference proteome</keyword>
<protein>
    <submittedName>
        <fullName evidence="2">Uncharacterized protein</fullName>
    </submittedName>
</protein>
<evidence type="ECO:0000313" key="2">
    <source>
        <dbReference type="EMBL" id="KAJ3590831.1"/>
    </source>
</evidence>
<feature type="compositionally biased region" description="Polar residues" evidence="1">
    <location>
        <begin position="30"/>
        <end position="42"/>
    </location>
</feature>
<dbReference type="Proteomes" id="UP001148018">
    <property type="component" value="Unassembled WGS sequence"/>
</dbReference>
<accession>A0A9Q0IBK2</accession>
<organism evidence="2 3">
    <name type="scientific">Muraenolepis orangiensis</name>
    <name type="common">Patagonian moray cod</name>
    <dbReference type="NCBI Taxonomy" id="630683"/>
    <lineage>
        <taxon>Eukaryota</taxon>
        <taxon>Metazoa</taxon>
        <taxon>Chordata</taxon>
        <taxon>Craniata</taxon>
        <taxon>Vertebrata</taxon>
        <taxon>Euteleostomi</taxon>
        <taxon>Actinopterygii</taxon>
        <taxon>Neopterygii</taxon>
        <taxon>Teleostei</taxon>
        <taxon>Neoteleostei</taxon>
        <taxon>Acanthomorphata</taxon>
        <taxon>Zeiogadaria</taxon>
        <taxon>Gadariae</taxon>
        <taxon>Gadiformes</taxon>
        <taxon>Muraenolepidoidei</taxon>
        <taxon>Muraenolepididae</taxon>
        <taxon>Muraenolepis</taxon>
    </lineage>
</organism>
<evidence type="ECO:0000256" key="1">
    <source>
        <dbReference type="SAM" id="MobiDB-lite"/>
    </source>
</evidence>
<name>A0A9Q0IBK2_9TELE</name>
<dbReference type="AlphaFoldDB" id="A0A9Q0IBK2"/>
<gene>
    <name evidence="2" type="ORF">NHX12_008779</name>
</gene>
<reference evidence="2" key="1">
    <citation type="submission" date="2022-07" db="EMBL/GenBank/DDBJ databases">
        <title>Chromosome-level genome of Muraenolepis orangiensis.</title>
        <authorList>
            <person name="Kim J."/>
        </authorList>
    </citation>
    <scope>NUCLEOTIDE SEQUENCE</scope>
    <source>
        <strain evidence="2">KU_S4_2022</strain>
        <tissue evidence="2">Muscle</tissue>
    </source>
</reference>